<evidence type="ECO:0000256" key="1">
    <source>
        <dbReference type="ARBA" id="ARBA00023235"/>
    </source>
</evidence>
<feature type="site" description="Transition state stabilizer" evidence="3">
    <location>
        <position position="170"/>
    </location>
</feature>
<dbReference type="PANTHER" id="PTHR43475:SF1">
    <property type="entry name" value="METHYLTHIORIBOSE-1-PHOSPHATE ISOMERASE"/>
    <property type="match status" value="1"/>
</dbReference>
<dbReference type="HAMAP" id="MF_01678">
    <property type="entry name" value="Salvage_MtnA"/>
    <property type="match status" value="1"/>
</dbReference>
<comment type="function">
    <text evidence="3">Catalyzes the interconversion of methylthioribose-1-phosphate (MTR-1-P) into methylthioribulose-1-phosphate (MTRu-1-P).</text>
</comment>
<dbReference type="InterPro" id="IPR000649">
    <property type="entry name" value="IF-2B-related"/>
</dbReference>
<evidence type="ECO:0000256" key="2">
    <source>
        <dbReference type="ARBA" id="ARBA00052401"/>
    </source>
</evidence>
<feature type="binding site" evidence="3">
    <location>
        <position position="98"/>
    </location>
    <ligand>
        <name>substrate</name>
    </ligand>
</feature>
<dbReference type="InterPro" id="IPR005251">
    <property type="entry name" value="IF-M1Pi"/>
</dbReference>
<dbReference type="GO" id="GO:0046523">
    <property type="term" value="F:S-methyl-5-thioribose-1-phosphate isomerase activity"/>
    <property type="evidence" value="ECO:0007669"/>
    <property type="project" value="UniProtKB-UniRule"/>
</dbReference>
<dbReference type="NCBIfam" id="TIGR00524">
    <property type="entry name" value="eIF-2B_rel"/>
    <property type="match status" value="1"/>
</dbReference>
<comment type="similarity">
    <text evidence="3">Belongs to the EIF-2B alpha/beta/delta subunits family. MtnA subfamily.</text>
</comment>
<organism evidence="4 5">
    <name type="scientific">Blautia luti DSM 14534 = JCM 17040</name>
    <dbReference type="NCBI Taxonomy" id="649762"/>
    <lineage>
        <taxon>Bacteria</taxon>
        <taxon>Bacillati</taxon>
        <taxon>Bacillota</taxon>
        <taxon>Clostridia</taxon>
        <taxon>Lachnospirales</taxon>
        <taxon>Lachnospiraceae</taxon>
        <taxon>Blautia</taxon>
    </lineage>
</organism>
<feature type="binding site" evidence="3">
    <location>
        <begin position="55"/>
        <end position="57"/>
    </location>
    <ligand>
        <name>substrate</name>
    </ligand>
</feature>
<feature type="active site" description="Proton donor" evidence="3">
    <location>
        <position position="254"/>
    </location>
</feature>
<feature type="binding site" evidence="3">
    <location>
        <begin position="264"/>
        <end position="265"/>
    </location>
    <ligand>
        <name>substrate</name>
    </ligand>
</feature>
<dbReference type="FunFam" id="1.20.120.420:FF:000003">
    <property type="entry name" value="Methylthioribose-1-phosphate isomerase"/>
    <property type="match status" value="1"/>
</dbReference>
<feature type="binding site" evidence="3">
    <location>
        <position position="213"/>
    </location>
    <ligand>
        <name>substrate</name>
    </ligand>
</feature>
<dbReference type="EMBL" id="WMBC01000001">
    <property type="protein sequence ID" value="MTD60181.1"/>
    <property type="molecule type" value="Genomic_DNA"/>
</dbReference>
<dbReference type="Gene3D" id="3.40.50.10470">
    <property type="entry name" value="Translation initiation factor eif-2b, domain 2"/>
    <property type="match status" value="1"/>
</dbReference>
<dbReference type="Pfam" id="PF01008">
    <property type="entry name" value="IF-2B"/>
    <property type="match status" value="1"/>
</dbReference>
<dbReference type="NCBIfam" id="TIGR00512">
    <property type="entry name" value="salvage_mtnA"/>
    <property type="match status" value="1"/>
</dbReference>
<dbReference type="RefSeq" id="WP_154779632.1">
    <property type="nucleotide sequence ID" value="NZ_WMBC01000001.1"/>
</dbReference>
<dbReference type="EC" id="5.3.1.23" evidence="3"/>
<name>A0A844GHK5_9FIRM</name>
<proteinExistence type="inferred from homology"/>
<keyword evidence="3" id="KW-0028">Amino-acid biosynthesis</keyword>
<dbReference type="PANTHER" id="PTHR43475">
    <property type="entry name" value="METHYLTHIORIBOSE-1-PHOSPHATE ISOMERASE"/>
    <property type="match status" value="1"/>
</dbReference>
<comment type="caution">
    <text evidence="4">The sequence shown here is derived from an EMBL/GenBank/DDBJ whole genome shotgun (WGS) entry which is preliminary data.</text>
</comment>
<protein>
    <recommendedName>
        <fullName evidence="3">Methylthioribose-1-phosphate isomerase</fullName>
        <shortName evidence="3">M1Pi</shortName>
        <shortName evidence="3">MTR-1-P isomerase</shortName>
        <ecNumber evidence="3">5.3.1.23</ecNumber>
    </recommendedName>
    <alternativeName>
        <fullName evidence="3">S-methyl-5-thioribose-1-phosphate isomerase</fullName>
    </alternativeName>
</protein>
<comment type="catalytic activity">
    <reaction evidence="2 3">
        <text>5-(methylsulfanyl)-alpha-D-ribose 1-phosphate = 5-(methylsulfanyl)-D-ribulose 1-phosphate</text>
        <dbReference type="Rhea" id="RHEA:19989"/>
        <dbReference type="ChEBI" id="CHEBI:58533"/>
        <dbReference type="ChEBI" id="CHEBI:58548"/>
        <dbReference type="EC" id="5.3.1.23"/>
    </reaction>
</comment>
<dbReference type="GO" id="GO:0019509">
    <property type="term" value="P:L-methionine salvage from methylthioadenosine"/>
    <property type="evidence" value="ECO:0007669"/>
    <property type="project" value="UniProtKB-UniRule"/>
</dbReference>
<evidence type="ECO:0000313" key="4">
    <source>
        <dbReference type="EMBL" id="MTD60181.1"/>
    </source>
</evidence>
<dbReference type="NCBIfam" id="NF004326">
    <property type="entry name" value="PRK05720.1"/>
    <property type="match status" value="1"/>
</dbReference>
<dbReference type="SUPFAM" id="SSF100950">
    <property type="entry name" value="NagB/RpiA/CoA transferase-like"/>
    <property type="match status" value="1"/>
</dbReference>
<evidence type="ECO:0000313" key="5">
    <source>
        <dbReference type="Proteomes" id="UP000437824"/>
    </source>
</evidence>
<evidence type="ECO:0000256" key="3">
    <source>
        <dbReference type="HAMAP-Rule" id="MF_01678"/>
    </source>
</evidence>
<keyword evidence="1 3" id="KW-0413">Isomerase</keyword>
<comment type="pathway">
    <text evidence="3">Amino-acid biosynthesis; L-methionine biosynthesis via salvage pathway; L-methionine from S-methyl-5-thio-alpha-D-ribose 1-phosphate: step 1/6.</text>
</comment>
<dbReference type="Gene3D" id="1.20.120.420">
    <property type="entry name" value="translation initiation factor eif-2b, domain 1"/>
    <property type="match status" value="1"/>
</dbReference>
<dbReference type="FunFam" id="3.40.50.10470:FF:000006">
    <property type="entry name" value="Methylthioribose-1-phosphate isomerase"/>
    <property type="match status" value="1"/>
</dbReference>
<dbReference type="AlphaFoldDB" id="A0A844GHK5"/>
<sequence>MDIMENALNLDTVKLAENKKEIVILDQTLLPNQCKYLNISTAGDIWEAIYSLRVRGAPAIGVTGAYAYYVLANQIETEDKDEFVKECTKMMEYINSSRPTAVNLSWALNRMHNVMLTEKDHMNIPELKVRLMKEADNIREEDIQISRNIGTYGFELLEKLGKGVGIMTHCNAGTLATAKYGTALAPMYIALEHGWDPKKDLHVYCDETRPLLQGARLSAYEMQAAGIDTYVQCDNMASYTMKSGKIGIIFVGCDRVAANGDFANKIGTSGVAIIAKHYGVPFYVCAPSSTIDMTLESGDEIHIEQRKSEEVTEMWYEKRMAPEGVGVVNPSFDVTDHSLVTGIITEKGIAYEPFKESFEKMGIKPVEKYVDKK</sequence>
<keyword evidence="3" id="KW-0486">Methionine biosynthesis</keyword>
<gene>
    <name evidence="3 4" type="primary">mtnA</name>
    <name evidence="4" type="ORF">GKZ57_02605</name>
</gene>
<accession>A0A844GHK5</accession>
<dbReference type="UniPathway" id="UPA00904">
    <property type="reaction ID" value="UER00874"/>
</dbReference>
<reference evidence="4 5" key="1">
    <citation type="submission" date="2019-11" db="EMBL/GenBank/DDBJ databases">
        <title>Draft genome sequence of Blautia luti DSM 14534T, isolated from human stool.</title>
        <authorList>
            <person name="Ortiz R."/>
            <person name="Melis-Arcos F."/>
            <person name="Covarrubias P."/>
            <person name="Cardenas J.P."/>
            <person name="Perez-Donoso J."/>
            <person name="Almonacid D."/>
        </authorList>
    </citation>
    <scope>NUCLEOTIDE SEQUENCE [LARGE SCALE GENOMIC DNA]</scope>
    <source>
        <strain evidence="4 5">DSM 14534</strain>
    </source>
</reference>
<dbReference type="InterPro" id="IPR042529">
    <property type="entry name" value="IF_2B-like_C"/>
</dbReference>
<dbReference type="Proteomes" id="UP000437824">
    <property type="component" value="Unassembled WGS sequence"/>
</dbReference>
<dbReference type="InterPro" id="IPR011559">
    <property type="entry name" value="Initiation_fac_2B_a/b/d"/>
</dbReference>
<dbReference type="InterPro" id="IPR037171">
    <property type="entry name" value="NagB/RpiA_transferase-like"/>
</dbReference>
<dbReference type="InterPro" id="IPR027363">
    <property type="entry name" value="M1Pi_N"/>
</dbReference>